<reference evidence="2" key="1">
    <citation type="journal article" date="2019" name="Int. J. Syst. Evol. Microbiol.">
        <title>The Global Catalogue of Microorganisms (GCM) 10K type strain sequencing project: providing services to taxonomists for standard genome sequencing and annotation.</title>
        <authorList>
            <consortium name="The Broad Institute Genomics Platform"/>
            <consortium name="The Broad Institute Genome Sequencing Center for Infectious Disease"/>
            <person name="Wu L."/>
            <person name="Ma J."/>
        </authorList>
    </citation>
    <scope>NUCLEOTIDE SEQUENCE [LARGE SCALE GENOMIC DNA]</scope>
    <source>
        <strain evidence="2">JCM 4087</strain>
    </source>
</reference>
<organism evidence="1 2">
    <name type="scientific">Acidicapsa dinghuensis</name>
    <dbReference type="NCBI Taxonomy" id="2218256"/>
    <lineage>
        <taxon>Bacteria</taxon>
        <taxon>Pseudomonadati</taxon>
        <taxon>Acidobacteriota</taxon>
        <taxon>Terriglobia</taxon>
        <taxon>Terriglobales</taxon>
        <taxon>Acidobacteriaceae</taxon>
        <taxon>Acidicapsa</taxon>
    </lineage>
</organism>
<gene>
    <name evidence="1" type="ORF">ACFPT7_06830</name>
</gene>
<comment type="caution">
    <text evidence="1">The sequence shown here is derived from an EMBL/GenBank/DDBJ whole genome shotgun (WGS) entry which is preliminary data.</text>
</comment>
<evidence type="ECO:0000313" key="1">
    <source>
        <dbReference type="EMBL" id="MFC5862001.1"/>
    </source>
</evidence>
<evidence type="ECO:0000313" key="2">
    <source>
        <dbReference type="Proteomes" id="UP001596091"/>
    </source>
</evidence>
<name>A0ABW1ECG7_9BACT</name>
<dbReference type="EMBL" id="JBHSPH010000002">
    <property type="protein sequence ID" value="MFC5862001.1"/>
    <property type="molecule type" value="Genomic_DNA"/>
</dbReference>
<protein>
    <submittedName>
        <fullName evidence="1">Uncharacterized protein</fullName>
    </submittedName>
</protein>
<keyword evidence="2" id="KW-1185">Reference proteome</keyword>
<dbReference type="Proteomes" id="UP001596091">
    <property type="component" value="Unassembled WGS sequence"/>
</dbReference>
<accession>A0ABW1ECG7</accession>
<proteinExistence type="predicted"/>
<sequence>MKSLIVVVLALASLTLPLTSQTRRERSSNASRKTSRWTQIPFTTEFRITTVQTSRDGTIVTQEMDEVNAFDSQWRHLLRTTSLANGFSSSVADDPVKGTRTVWNTSSPQTKLLLFPTPVEGRESCWEIAPDDQRLTRGEAQFGMISAHCMPEGQHQFPYCHEDGEAVPPPDGDLPVPEPSYEDCLKHVHSENMPTQKISEKDDDLGDETINHVVAHGCRVTVTATDGTYHSELWLAKIGTVKHNTQFALRRITERPSSSLGIISTKYELIDLNLSEPDISVFAPPENYSVKTVSMHEVSCNPARDPAQGAASAH</sequence>
<dbReference type="RefSeq" id="WP_263337962.1">
    <property type="nucleotide sequence ID" value="NZ_JAGSYH010000004.1"/>
</dbReference>